<organism evidence="1 2">
    <name type="scientific">Nitrosomonas ureae</name>
    <dbReference type="NCBI Taxonomy" id="44577"/>
    <lineage>
        <taxon>Bacteria</taxon>
        <taxon>Pseudomonadati</taxon>
        <taxon>Pseudomonadota</taxon>
        <taxon>Betaproteobacteria</taxon>
        <taxon>Nitrosomonadales</taxon>
        <taxon>Nitrosomonadaceae</taxon>
        <taxon>Nitrosomonas</taxon>
    </lineage>
</organism>
<evidence type="ECO:0000313" key="1">
    <source>
        <dbReference type="EMBL" id="SDT96555.1"/>
    </source>
</evidence>
<evidence type="ECO:0000313" key="2">
    <source>
        <dbReference type="Proteomes" id="UP000182882"/>
    </source>
</evidence>
<proteinExistence type="predicted"/>
<keyword evidence="2" id="KW-1185">Reference proteome</keyword>
<dbReference type="EMBL" id="FNLN01000014">
    <property type="protein sequence ID" value="SDT96555.1"/>
    <property type="molecule type" value="Genomic_DNA"/>
</dbReference>
<protein>
    <submittedName>
        <fullName evidence="1">Uncharacterized protein</fullName>
    </submittedName>
</protein>
<sequence>MADFGDLSKKLREHGDTILVNQNKKTIRVALAIDALIVKAMPVDTGRAKSSVVVTVGESSASEIQAPYFAGKKGSTAGANAQAAIAQAESALQGREFGQEIHININLPYIDDLNKGHSPQAAAGFIEQAIRDGIATETGVEASLLKRT</sequence>
<dbReference type="AlphaFoldDB" id="A0A1H2EN68"/>
<name>A0A1H2EN68_9PROT</name>
<reference evidence="2" key="1">
    <citation type="submission" date="2016-10" db="EMBL/GenBank/DDBJ databases">
        <authorList>
            <person name="Varghese N."/>
            <person name="Submissions S."/>
        </authorList>
    </citation>
    <scope>NUCLEOTIDE SEQUENCE [LARGE SCALE GENOMIC DNA]</scope>
    <source>
        <strain evidence="2">Nm10</strain>
    </source>
</reference>
<gene>
    <name evidence="1" type="ORF">SAMN05216406_11420</name>
</gene>
<dbReference type="KEGG" id="nur:ATY38_12240"/>
<dbReference type="Proteomes" id="UP000182882">
    <property type="component" value="Unassembled WGS sequence"/>
</dbReference>
<dbReference type="RefSeq" id="WP_062559555.1">
    <property type="nucleotide sequence ID" value="NZ_CP013341.1"/>
</dbReference>
<accession>A0A1H2EN68</accession>